<proteinExistence type="inferred from homology"/>
<dbReference type="GO" id="GO:0005777">
    <property type="term" value="C:peroxisome"/>
    <property type="evidence" value="ECO:0007669"/>
    <property type="project" value="TreeGrafter"/>
</dbReference>
<dbReference type="EC" id="2.6.1.44" evidence="3"/>
<keyword evidence="4" id="KW-0032">Aminotransferase</keyword>
<comment type="caution">
    <text evidence="10">The sequence shown here is derived from an EMBL/GenBank/DDBJ whole genome shotgun (WGS) entry which is preliminary data.</text>
</comment>
<dbReference type="VEuPathDB" id="FungiDB:Malapachy_3900"/>
<dbReference type="GO" id="GO:0004760">
    <property type="term" value="F:L-serine-pyruvate transaminase activity"/>
    <property type="evidence" value="ECO:0007669"/>
    <property type="project" value="TreeGrafter"/>
</dbReference>
<evidence type="ECO:0000256" key="4">
    <source>
        <dbReference type="ARBA" id="ARBA00022576"/>
    </source>
</evidence>
<sequence length="389" mass="42099">MSSFKQADHKLLMIPGPIEVADDVLLANAHPSMAHISPDFLPIFGESLEMIRQVVDAPNSQPFIIAGSGTLGWDMAAANLIQPGEDVLVLTTGYFGDSLTECLETYGAKPTQLTAPVGGRSTREEIANALKEKKYKAITITHVDTSTGILNDVESIAKVVQEVSPDTLIIVDGVCSVGSEEIHMEAWGVDYILFASQKGLGCPPGLCLAVASQRAIETFEKRSVPPGTYFGSWKKWIPVMKSYEARKPSYFATPSVNLVYALHCSLKTMTQGSVSLSQRFQLHREASQKVKKTIAELGLEQLALPDSREGGVANGMTAVRYPTGFGAADILPKMAQRGVVFGAGLHKDCKDQYFRIGHMGVSVCDSSRNDIDVILNHLRDVLSELGDQS</sequence>
<dbReference type="OrthoDB" id="7403325at2759"/>
<reference evidence="10 11" key="1">
    <citation type="submission" date="2015-07" db="EMBL/GenBank/DDBJ databases">
        <title>Draft Genome Sequence of Malassezia furfur CBS1878 and Malassezia pachydermatis CBS1879.</title>
        <authorList>
            <person name="Triana S."/>
            <person name="Ohm R."/>
            <person name="Gonzalez A."/>
            <person name="DeCock H."/>
            <person name="Restrepo S."/>
            <person name="Celis A."/>
        </authorList>
    </citation>
    <scope>NUCLEOTIDE SEQUENCE [LARGE SCALE GENOMIC DNA]</scope>
    <source>
        <strain evidence="10 11">CBS 1879</strain>
    </source>
</reference>
<feature type="domain" description="Aminotransferase class V" evidence="9">
    <location>
        <begin position="26"/>
        <end position="346"/>
    </location>
</feature>
<gene>
    <name evidence="10" type="ORF">Malapachy_3900</name>
</gene>
<evidence type="ECO:0000256" key="5">
    <source>
        <dbReference type="ARBA" id="ARBA00022679"/>
    </source>
</evidence>
<dbReference type="InterPro" id="IPR015424">
    <property type="entry name" value="PyrdxlP-dep_Trfase"/>
</dbReference>
<evidence type="ECO:0000256" key="7">
    <source>
        <dbReference type="PIRSR" id="PIRSR000524-1"/>
    </source>
</evidence>
<protein>
    <recommendedName>
        <fullName evidence="3">alanine--glyoxylate transaminase</fullName>
        <ecNumber evidence="3">2.6.1.44</ecNumber>
    </recommendedName>
</protein>
<dbReference type="GO" id="GO:0019265">
    <property type="term" value="P:glycine biosynthetic process, by transamination of glyoxylate"/>
    <property type="evidence" value="ECO:0007669"/>
    <property type="project" value="TreeGrafter"/>
</dbReference>
<dbReference type="SUPFAM" id="SSF53383">
    <property type="entry name" value="PLP-dependent transferases"/>
    <property type="match status" value="1"/>
</dbReference>
<dbReference type="PANTHER" id="PTHR21152">
    <property type="entry name" value="AMINOTRANSFERASE CLASS V"/>
    <property type="match status" value="1"/>
</dbReference>
<dbReference type="InterPro" id="IPR024169">
    <property type="entry name" value="SP_NH2Trfase/AEP_transaminase"/>
</dbReference>
<comment type="cofactor">
    <cofactor evidence="1 8">
        <name>pyridoxal 5'-phosphate</name>
        <dbReference type="ChEBI" id="CHEBI:597326"/>
    </cofactor>
</comment>
<evidence type="ECO:0000259" key="9">
    <source>
        <dbReference type="Pfam" id="PF00266"/>
    </source>
</evidence>
<dbReference type="InterPro" id="IPR015421">
    <property type="entry name" value="PyrdxlP-dep_Trfase_major"/>
</dbReference>
<evidence type="ECO:0000313" key="11">
    <source>
        <dbReference type="Proteomes" id="UP000037751"/>
    </source>
</evidence>
<dbReference type="InterPro" id="IPR000192">
    <property type="entry name" value="Aminotrans_V_dom"/>
</dbReference>
<dbReference type="GO" id="GO:0008453">
    <property type="term" value="F:alanine-glyoxylate transaminase activity"/>
    <property type="evidence" value="ECO:0007669"/>
    <property type="project" value="UniProtKB-EC"/>
</dbReference>
<dbReference type="InterPro" id="IPR015422">
    <property type="entry name" value="PyrdxlP-dep_Trfase_small"/>
</dbReference>
<dbReference type="EMBL" id="LGAV01000004">
    <property type="protein sequence ID" value="KOS14470.1"/>
    <property type="molecule type" value="Genomic_DNA"/>
</dbReference>
<dbReference type="AlphaFoldDB" id="A0A0M8MVA3"/>
<keyword evidence="5 10" id="KW-0808">Transferase</keyword>
<evidence type="ECO:0000256" key="6">
    <source>
        <dbReference type="ARBA" id="ARBA00022898"/>
    </source>
</evidence>
<dbReference type="RefSeq" id="XP_017992102.1">
    <property type="nucleotide sequence ID" value="XM_018138359.1"/>
</dbReference>
<dbReference type="PIRSF" id="PIRSF000524">
    <property type="entry name" value="SPT"/>
    <property type="match status" value="1"/>
</dbReference>
<keyword evidence="11" id="KW-1185">Reference proteome</keyword>
<dbReference type="Pfam" id="PF00266">
    <property type="entry name" value="Aminotran_5"/>
    <property type="match status" value="1"/>
</dbReference>
<keyword evidence="6 8" id="KW-0663">Pyridoxal phosphate</keyword>
<dbReference type="FunFam" id="3.90.1150.10:FF:000049">
    <property type="entry name" value="Alanine-glyoxylate aminotransferase 1"/>
    <property type="match status" value="1"/>
</dbReference>
<dbReference type="PANTHER" id="PTHR21152:SF24">
    <property type="entry name" value="ALANINE--GLYOXYLATE AMINOTRANSFERASE 1"/>
    <property type="match status" value="1"/>
</dbReference>
<dbReference type="Gene3D" id="3.40.640.10">
    <property type="entry name" value="Type I PLP-dependent aspartate aminotransferase-like (Major domain)"/>
    <property type="match status" value="1"/>
</dbReference>
<organism evidence="10 11">
    <name type="scientific">Malassezia pachydermatis</name>
    <dbReference type="NCBI Taxonomy" id="77020"/>
    <lineage>
        <taxon>Eukaryota</taxon>
        <taxon>Fungi</taxon>
        <taxon>Dikarya</taxon>
        <taxon>Basidiomycota</taxon>
        <taxon>Ustilaginomycotina</taxon>
        <taxon>Malasseziomycetes</taxon>
        <taxon>Malasseziales</taxon>
        <taxon>Malasseziaceae</taxon>
        <taxon>Malassezia</taxon>
    </lineage>
</organism>
<comment type="similarity">
    <text evidence="2">Belongs to the class-V pyridoxal-phosphate-dependent aminotransferase family.</text>
</comment>
<dbReference type="GeneID" id="28730235"/>
<name>A0A0M8MVA3_9BASI</name>
<evidence type="ECO:0000313" key="10">
    <source>
        <dbReference type="EMBL" id="KOS14470.1"/>
    </source>
</evidence>
<dbReference type="Proteomes" id="UP000037751">
    <property type="component" value="Unassembled WGS sequence"/>
</dbReference>
<accession>A0A0M8MVA3</accession>
<evidence type="ECO:0000256" key="8">
    <source>
        <dbReference type="PIRSR" id="PIRSR000524-50"/>
    </source>
</evidence>
<evidence type="ECO:0000256" key="1">
    <source>
        <dbReference type="ARBA" id="ARBA00001933"/>
    </source>
</evidence>
<dbReference type="FunFam" id="3.40.640.10:FF:000027">
    <property type="entry name" value="Serine--pyruvate aminotransferase, mitochondrial"/>
    <property type="match status" value="1"/>
</dbReference>
<evidence type="ECO:0000256" key="3">
    <source>
        <dbReference type="ARBA" id="ARBA00013049"/>
    </source>
</evidence>
<dbReference type="Gene3D" id="3.90.1150.10">
    <property type="entry name" value="Aspartate Aminotransferase, domain 1"/>
    <property type="match status" value="1"/>
</dbReference>
<dbReference type="STRING" id="77020.A0A0M8MVA3"/>
<feature type="modified residue" description="N6-(pyridoxal phosphate)lysine" evidence="8">
    <location>
        <position position="198"/>
    </location>
</feature>
<feature type="binding site" evidence="7">
    <location>
        <position position="355"/>
    </location>
    <ligand>
        <name>substrate</name>
    </ligand>
</feature>
<evidence type="ECO:0000256" key="2">
    <source>
        <dbReference type="ARBA" id="ARBA00009236"/>
    </source>
</evidence>